<gene>
    <name evidence="8" type="primary">thiH</name>
    <name evidence="8" type="ORF">GCM10009092_21570</name>
</gene>
<dbReference type="RefSeq" id="WP_343844851.1">
    <property type="nucleotide sequence ID" value="NZ_BAAAEI010000011.1"/>
</dbReference>
<keyword evidence="3" id="KW-0949">S-adenosyl-L-methionine</keyword>
<dbReference type="PANTHER" id="PTHR43583:SF1">
    <property type="entry name" value="2-IMINOACETATE SYNTHASE"/>
    <property type="match status" value="1"/>
</dbReference>
<dbReference type="SFLD" id="SFLDG01081">
    <property type="entry name" value="cleavage_of_the_Ca-Cb_bond_in"/>
    <property type="match status" value="1"/>
</dbReference>
<keyword evidence="6" id="KW-0411">Iron-sulfur</keyword>
<feature type="domain" description="Radical SAM core" evidence="7">
    <location>
        <begin position="70"/>
        <end position="299"/>
    </location>
</feature>
<dbReference type="PANTHER" id="PTHR43583">
    <property type="entry name" value="2-IMINOACETATE SYNTHASE"/>
    <property type="match status" value="1"/>
</dbReference>
<dbReference type="SFLD" id="SFLDS00029">
    <property type="entry name" value="Radical_SAM"/>
    <property type="match status" value="1"/>
</dbReference>
<accession>A0ABN0X7C3</accession>
<proteinExistence type="predicted"/>
<dbReference type="Pfam" id="PF06968">
    <property type="entry name" value="BATS"/>
    <property type="match status" value="1"/>
</dbReference>
<evidence type="ECO:0000256" key="4">
    <source>
        <dbReference type="ARBA" id="ARBA00022723"/>
    </source>
</evidence>
<evidence type="ECO:0000256" key="2">
    <source>
        <dbReference type="ARBA" id="ARBA00022485"/>
    </source>
</evidence>
<dbReference type="InterPro" id="IPR007197">
    <property type="entry name" value="rSAM"/>
</dbReference>
<organism evidence="8 9">
    <name type="scientific">Bowmanella denitrificans</name>
    <dbReference type="NCBI Taxonomy" id="366582"/>
    <lineage>
        <taxon>Bacteria</taxon>
        <taxon>Pseudomonadati</taxon>
        <taxon>Pseudomonadota</taxon>
        <taxon>Gammaproteobacteria</taxon>
        <taxon>Alteromonadales</taxon>
        <taxon>Alteromonadaceae</taxon>
        <taxon>Bowmanella</taxon>
    </lineage>
</organism>
<dbReference type="Gene3D" id="3.20.20.70">
    <property type="entry name" value="Aldolase class I"/>
    <property type="match status" value="1"/>
</dbReference>
<dbReference type="InterPro" id="IPR012726">
    <property type="entry name" value="ThiH"/>
</dbReference>
<keyword evidence="2" id="KW-0004">4Fe-4S</keyword>
<dbReference type="InterPro" id="IPR010722">
    <property type="entry name" value="BATS_dom"/>
</dbReference>
<keyword evidence="4" id="KW-0479">Metal-binding</keyword>
<dbReference type="Proteomes" id="UP001501757">
    <property type="component" value="Unassembled WGS sequence"/>
</dbReference>
<dbReference type="PROSITE" id="PS51918">
    <property type="entry name" value="RADICAL_SAM"/>
    <property type="match status" value="1"/>
</dbReference>
<dbReference type="NCBIfam" id="TIGR02351">
    <property type="entry name" value="thiH"/>
    <property type="match status" value="1"/>
</dbReference>
<sequence length="372" mass="42270">MSFAKQLAQWDFDDVTLQIHACTANDVQRALNSTRPGLKDFMALISPAAEPFLAHMARLSYARTRQRFGNTLQFYIPLYLSNLCANDCTYCGFSMSNKLRRKTLDLAEIEAECQAIKSMGFDSVLVVTGEHETKVGMAYFRQAIPLIKRHFSYLSMEVQPLAEAEYLELCQLGLDAVLVYQETYRRRTYARHHLKGKKMDFDWRLDTPERLGRAGVDKMGLGVLIGLDDWRTDSFFAALHLKYLQKTYWRSRYSLSFPRLRPCSGGLTDKTQMTDKQLVQLICAYRLLDSEVELSLSTRESAQFRDKLLPLGITSLSAGSSTQPGGYAGGETALEQFEIDDARTPKDVANAVRRAGLQPVWKDWERSYSQTG</sequence>
<comment type="cofactor">
    <cofactor evidence="1">
        <name>[4Fe-4S] cluster</name>
        <dbReference type="ChEBI" id="CHEBI:49883"/>
    </cofactor>
</comment>
<evidence type="ECO:0000256" key="6">
    <source>
        <dbReference type="ARBA" id="ARBA00023014"/>
    </source>
</evidence>
<evidence type="ECO:0000313" key="9">
    <source>
        <dbReference type="Proteomes" id="UP001501757"/>
    </source>
</evidence>
<protein>
    <submittedName>
        <fullName evidence="8">2-iminoacetate synthase ThiH</fullName>
    </submittedName>
</protein>
<name>A0ABN0X7C3_9ALTE</name>
<dbReference type="CDD" id="cd01335">
    <property type="entry name" value="Radical_SAM"/>
    <property type="match status" value="1"/>
</dbReference>
<keyword evidence="9" id="KW-1185">Reference proteome</keyword>
<dbReference type="InterPro" id="IPR058240">
    <property type="entry name" value="rSAM_sf"/>
</dbReference>
<dbReference type="SMART" id="SM00876">
    <property type="entry name" value="BATS"/>
    <property type="match status" value="1"/>
</dbReference>
<evidence type="ECO:0000256" key="5">
    <source>
        <dbReference type="ARBA" id="ARBA00023004"/>
    </source>
</evidence>
<comment type="caution">
    <text evidence="8">The sequence shown here is derived from an EMBL/GenBank/DDBJ whole genome shotgun (WGS) entry which is preliminary data.</text>
</comment>
<dbReference type="InterPro" id="IPR013785">
    <property type="entry name" value="Aldolase_TIM"/>
</dbReference>
<dbReference type="InterPro" id="IPR034428">
    <property type="entry name" value="ThiH/NoCL/HydG-like"/>
</dbReference>
<dbReference type="Pfam" id="PF04055">
    <property type="entry name" value="Radical_SAM"/>
    <property type="match status" value="1"/>
</dbReference>
<dbReference type="SFLD" id="SFLDF00301">
    <property type="entry name" value="2-iminoacetate_synthase_(ThiH)"/>
    <property type="match status" value="1"/>
</dbReference>
<dbReference type="EMBL" id="BAAAEI010000011">
    <property type="protein sequence ID" value="GAA0357016.1"/>
    <property type="molecule type" value="Genomic_DNA"/>
</dbReference>
<keyword evidence="5" id="KW-0408">Iron</keyword>
<evidence type="ECO:0000256" key="3">
    <source>
        <dbReference type="ARBA" id="ARBA00022691"/>
    </source>
</evidence>
<evidence type="ECO:0000256" key="1">
    <source>
        <dbReference type="ARBA" id="ARBA00001966"/>
    </source>
</evidence>
<evidence type="ECO:0000259" key="7">
    <source>
        <dbReference type="PROSITE" id="PS51918"/>
    </source>
</evidence>
<dbReference type="SUPFAM" id="SSF102114">
    <property type="entry name" value="Radical SAM enzymes"/>
    <property type="match status" value="1"/>
</dbReference>
<reference evidence="8 9" key="1">
    <citation type="journal article" date="2019" name="Int. J. Syst. Evol. Microbiol.">
        <title>The Global Catalogue of Microorganisms (GCM) 10K type strain sequencing project: providing services to taxonomists for standard genome sequencing and annotation.</title>
        <authorList>
            <consortium name="The Broad Institute Genomics Platform"/>
            <consortium name="The Broad Institute Genome Sequencing Center for Infectious Disease"/>
            <person name="Wu L."/>
            <person name="Ma J."/>
        </authorList>
    </citation>
    <scope>NUCLEOTIDE SEQUENCE [LARGE SCALE GENOMIC DNA]</scope>
    <source>
        <strain evidence="8 9">JCM 13378</strain>
    </source>
</reference>
<dbReference type="SFLD" id="SFLDG01060">
    <property type="entry name" value="BATS_domain_containing"/>
    <property type="match status" value="1"/>
</dbReference>
<evidence type="ECO:0000313" key="8">
    <source>
        <dbReference type="EMBL" id="GAA0357016.1"/>
    </source>
</evidence>